<dbReference type="EMBL" id="GBRH01279789">
    <property type="protein sequence ID" value="JAD18106.1"/>
    <property type="molecule type" value="Transcribed_RNA"/>
</dbReference>
<organism evidence="1">
    <name type="scientific">Arundo donax</name>
    <name type="common">Giant reed</name>
    <name type="synonym">Donax arundinaceus</name>
    <dbReference type="NCBI Taxonomy" id="35708"/>
    <lineage>
        <taxon>Eukaryota</taxon>
        <taxon>Viridiplantae</taxon>
        <taxon>Streptophyta</taxon>
        <taxon>Embryophyta</taxon>
        <taxon>Tracheophyta</taxon>
        <taxon>Spermatophyta</taxon>
        <taxon>Magnoliopsida</taxon>
        <taxon>Liliopsida</taxon>
        <taxon>Poales</taxon>
        <taxon>Poaceae</taxon>
        <taxon>PACMAD clade</taxon>
        <taxon>Arundinoideae</taxon>
        <taxon>Arundineae</taxon>
        <taxon>Arundo</taxon>
    </lineage>
</organism>
<dbReference type="AlphaFoldDB" id="A0A0A8XWA2"/>
<name>A0A0A8XWA2_ARUDO</name>
<proteinExistence type="predicted"/>
<reference evidence="1" key="2">
    <citation type="journal article" date="2015" name="Data Brief">
        <title>Shoot transcriptome of the giant reed, Arundo donax.</title>
        <authorList>
            <person name="Barrero R.A."/>
            <person name="Guerrero F.D."/>
            <person name="Moolhuijzen P."/>
            <person name="Goolsby J.A."/>
            <person name="Tidwell J."/>
            <person name="Bellgard S.E."/>
            <person name="Bellgard M.I."/>
        </authorList>
    </citation>
    <scope>NUCLEOTIDE SEQUENCE</scope>
    <source>
        <tissue evidence="1">Shoot tissue taken approximately 20 cm above the soil surface</tissue>
    </source>
</reference>
<accession>A0A0A8XWA2</accession>
<reference evidence="1" key="1">
    <citation type="submission" date="2014-09" db="EMBL/GenBank/DDBJ databases">
        <authorList>
            <person name="Magalhaes I.L.F."/>
            <person name="Oliveira U."/>
            <person name="Santos F.R."/>
            <person name="Vidigal T.H.D.A."/>
            <person name="Brescovit A.D."/>
            <person name="Santos A.J."/>
        </authorList>
    </citation>
    <scope>NUCLEOTIDE SEQUENCE</scope>
    <source>
        <tissue evidence="1">Shoot tissue taken approximately 20 cm above the soil surface</tissue>
    </source>
</reference>
<sequence length="62" mass="6544">MLDALSIFSKVSLGLVVVREPLGRSLSLSLVAALPIALQHGSDKRVVSYGSGSNSHAELRHC</sequence>
<protein>
    <submittedName>
        <fullName evidence="1">Uncharacterized protein</fullName>
    </submittedName>
</protein>
<evidence type="ECO:0000313" key="1">
    <source>
        <dbReference type="EMBL" id="JAD18106.1"/>
    </source>
</evidence>